<evidence type="ECO:0000313" key="6">
    <source>
        <dbReference type="Proteomes" id="UP000053758"/>
    </source>
</evidence>
<proteinExistence type="inferred from homology"/>
<comment type="similarity">
    <text evidence="1">Belongs to the proteasome subunit S14 family.</text>
</comment>
<dbReference type="GO" id="GO:0005829">
    <property type="term" value="C:cytosol"/>
    <property type="evidence" value="ECO:0007669"/>
    <property type="project" value="TreeGrafter"/>
</dbReference>
<dbReference type="PANTHER" id="PTHR12387">
    <property type="entry name" value="26S PROTEASOME NON-ATPASE REGULATORY SUBUNIT 8"/>
    <property type="match status" value="1"/>
</dbReference>
<feature type="compositionally biased region" description="Polar residues" evidence="3">
    <location>
        <begin position="495"/>
        <end position="519"/>
    </location>
</feature>
<dbReference type="InterPro" id="IPR006746">
    <property type="entry name" value="26S_Psome_Rpn12"/>
</dbReference>
<keyword evidence="6" id="KW-1185">Reference proteome</keyword>
<dbReference type="GO" id="GO:0005634">
    <property type="term" value="C:nucleus"/>
    <property type="evidence" value="ECO:0007669"/>
    <property type="project" value="TreeGrafter"/>
</dbReference>
<dbReference type="Pfam" id="PF10075">
    <property type="entry name" value="CSN8_PSD8_EIF3K"/>
    <property type="match status" value="1"/>
</dbReference>
<reference evidence="5" key="1">
    <citation type="submission" date="2014-07" db="EMBL/GenBank/DDBJ databases">
        <title>Draft genome sequence of the yeast Pseudozyma antarctica JCM 10317 known as a producer of lipase B which used in a wide range of industrial applications.</title>
        <authorList>
            <person name="Morita T."/>
            <person name="Saika A."/>
            <person name="Koike H."/>
        </authorList>
    </citation>
    <scope>NUCLEOTIDE SEQUENCE</scope>
    <source>
        <strain evidence="5">JCM 10317</strain>
    </source>
</reference>
<organism evidence="5">
    <name type="scientific">Pseudozyma antarctica</name>
    <name type="common">Yeast</name>
    <name type="synonym">Candida antarctica</name>
    <dbReference type="NCBI Taxonomy" id="84753"/>
    <lineage>
        <taxon>Eukaryota</taxon>
        <taxon>Fungi</taxon>
        <taxon>Dikarya</taxon>
        <taxon>Basidiomycota</taxon>
        <taxon>Ustilaginomycotina</taxon>
        <taxon>Ustilaginomycetes</taxon>
        <taxon>Ustilaginales</taxon>
        <taxon>Ustilaginaceae</taxon>
        <taxon>Moesziomyces</taxon>
    </lineage>
</organism>
<evidence type="ECO:0000313" key="5">
    <source>
        <dbReference type="EMBL" id="GAK64993.1"/>
    </source>
</evidence>
<dbReference type="HOGENOM" id="CLU_252638_0_0_1"/>
<dbReference type="GO" id="GO:0008541">
    <property type="term" value="C:proteasome regulatory particle, lid subcomplex"/>
    <property type="evidence" value="ECO:0007669"/>
    <property type="project" value="TreeGrafter"/>
</dbReference>
<evidence type="ECO:0000256" key="1">
    <source>
        <dbReference type="ARBA" id="ARBA00009627"/>
    </source>
</evidence>
<dbReference type="Proteomes" id="UP000053758">
    <property type="component" value="Unassembled WGS sequence"/>
</dbReference>
<feature type="domain" description="PCI" evidence="4">
    <location>
        <begin position="1238"/>
        <end position="1411"/>
    </location>
</feature>
<feature type="region of interest" description="Disordered" evidence="3">
    <location>
        <begin position="1"/>
        <end position="20"/>
    </location>
</feature>
<feature type="region of interest" description="Disordered" evidence="3">
    <location>
        <begin position="175"/>
        <end position="203"/>
    </location>
</feature>
<feature type="region of interest" description="Disordered" evidence="3">
    <location>
        <begin position="537"/>
        <end position="773"/>
    </location>
</feature>
<feature type="compositionally biased region" description="Polar residues" evidence="3">
    <location>
        <begin position="415"/>
        <end position="429"/>
    </location>
</feature>
<feature type="compositionally biased region" description="Basic and acidic residues" evidence="3">
    <location>
        <begin position="376"/>
        <end position="391"/>
    </location>
</feature>
<evidence type="ECO:0000256" key="3">
    <source>
        <dbReference type="SAM" id="MobiDB-lite"/>
    </source>
</evidence>
<accession>A0A081CE97</accession>
<sequence>MSDRAAEYKNTLPLQTPEGKIEDRHASALPSASVFQALDASDQDDALASQHALHLQPLSPLTLGELGLQPPETPSALIDITPSTTSMIQSSVSLNDRCATNRAHLNRRSTAPVARLGGSDVSSSYGERGAQAGNASHFTSSMASTDASAGGPSESIADPLLAKFLQSLADDGSTLTETTSTTASCDDLESSLPSLLPTSTAPRPGFVLDRFASMRNSTPASMRNSTPIRAAEMQRTSLGSTGPMRDSHGQLPFQNSRYVDPFLSAELAAERVPNATTCGDATSQPSSYPLASSGHLSTMSECHLSFKPSERFHASPKKRKRIVPSGLEDTIRDLSAKEHASKPPWSLDLASLSRLALPQAPPLQPLHRYPSQILESDGRYDSDRDMDRDSEAGFQLGTKPFSSDLAIGPGDSDPRSSMTRALSLQTNADGSRMAESAPAPTNVGSPADRLHSAPDPVRVTSGSISSRAACEASGGKAGPPARTSSASKSKPTTTVHDSSGKASQHSPTSQDRSASGTSSSFTRKVLFDFIRRTNLQRPVSPSSAGTIRSSSDSFPRSAESSPVELLSKKSSRPLSSSWPSTVPAELQAHLQNWQQQRKRSKPSSASQDEAATSSSSGHTRRAPAGKISPPSQKERKEAPSNARRAVDSELEKKTQRQEQYQRLLQRLQAQMRSSMQRERDKKKQNILEMGMGGDEERREVRDAQERDWKQDASAKMDSLGHPKTPSPLLSGAAGSKSRPTSSKRSSDDAGLCSRSNQKNHRQSQDTKDEAPTPADQLQEVVLNQVAGPAGRSTLAIGPSDIPTPVGKSPRAAKGAEPGRTLSPKKPVGTSRAIESPFPLPKTPYTQYQQSTPHPTWGQQSSLPFRGFEWSHAWMPSPFGAAAYQGTPPMLGPPGWMNIALTGALGCSHSPELMQSLAMKHPNWRQDFRASLTPAVVARESFATMPTLSKGALETGLSSVFASCIDPRAISCLTATETTVPSPAAVKRPFSPGDRVVFWAVKGTASVKLKGVVESMAADTADITVETAGDESLREQNVHGGKLGTQAVSHQEEPVTTCQVYRNISWSNIVPRQQAIALHFLRADEKNRKPGVGSTGTRMLGKLAVRAWSDLVFLHFVAEPHAPSSYFAHHHHPHPPPAHSAPFPALALDTFTTNTSAYHLKAIFLGMTSLGAMHKALVAAFSSPASKPEEVRTLLTKLKIALTEHNLLVPSVASSVSKADLELARSVLEMGAFYSVRIGDIPGFDRYLSLLTPFYDTTLSASDNYEPLLGLRLLRLLSSNQISAFHTLIETLPTDLVNKSTFLQHPVSLERWLMEGSYSKVWRLSREKPPQHEYAFFVDLLMDMIRNEIASCEEKAYDHLALHDAATLLFFENLDQVLAFAQTRGWQVNPSTQVVSFTSADAAHSANAIPKKATIATNLVFAKELESIV</sequence>
<feature type="compositionally biased region" description="Polar residues" evidence="3">
    <location>
        <begin position="843"/>
        <end position="860"/>
    </location>
</feature>
<dbReference type="Gene3D" id="1.25.40.990">
    <property type="match status" value="1"/>
</dbReference>
<feature type="compositionally biased region" description="Polar residues" evidence="3">
    <location>
        <begin position="602"/>
        <end position="617"/>
    </location>
</feature>
<dbReference type="InterPro" id="IPR000717">
    <property type="entry name" value="PCI_dom"/>
</dbReference>
<dbReference type="GeneID" id="26304118"/>
<feature type="compositionally biased region" description="Low complexity" evidence="3">
    <location>
        <begin position="657"/>
        <end position="670"/>
    </location>
</feature>
<keyword evidence="2 5" id="KW-0647">Proteasome</keyword>
<protein>
    <submittedName>
        <fullName evidence="5">Proteasome 26S subunit</fullName>
    </submittedName>
</protein>
<feature type="compositionally biased region" description="Basic and acidic residues" evidence="3">
    <location>
        <begin position="694"/>
        <end position="720"/>
    </location>
</feature>
<feature type="compositionally biased region" description="Low complexity" evidence="3">
    <location>
        <begin position="479"/>
        <end position="494"/>
    </location>
</feature>
<feature type="region of interest" description="Disordered" evidence="3">
    <location>
        <begin position="109"/>
        <end position="133"/>
    </location>
</feature>
<feature type="compositionally biased region" description="Basic and acidic residues" evidence="3">
    <location>
        <begin position="632"/>
        <end position="656"/>
    </location>
</feature>
<feature type="region of interest" description="Disordered" evidence="3">
    <location>
        <begin position="790"/>
        <end position="860"/>
    </location>
</feature>
<dbReference type="PROSITE" id="PS50250">
    <property type="entry name" value="PCI"/>
    <property type="match status" value="1"/>
</dbReference>
<feature type="compositionally biased region" description="Polar residues" evidence="3">
    <location>
        <begin position="537"/>
        <end position="560"/>
    </location>
</feature>
<gene>
    <name evidence="5" type="ORF">PAN0_007d3209</name>
</gene>
<dbReference type="EMBL" id="DF830074">
    <property type="protein sequence ID" value="GAK64993.1"/>
    <property type="molecule type" value="Genomic_DNA"/>
</dbReference>
<evidence type="ECO:0000256" key="2">
    <source>
        <dbReference type="ARBA" id="ARBA00022942"/>
    </source>
</evidence>
<dbReference type="FunFam" id="1.25.40.990:FF:000001">
    <property type="entry name" value="26S proteasome non-ATPase regulatory subunit"/>
    <property type="match status" value="1"/>
</dbReference>
<dbReference type="InterPro" id="IPR033464">
    <property type="entry name" value="CSN8_PSD8_EIF3K"/>
</dbReference>
<evidence type="ECO:0000259" key="4">
    <source>
        <dbReference type="PROSITE" id="PS50250"/>
    </source>
</evidence>
<dbReference type="PANTHER" id="PTHR12387:SF0">
    <property type="entry name" value="26S PROTEASOME NON-ATPASE REGULATORY SUBUNIT 8"/>
    <property type="match status" value="1"/>
</dbReference>
<dbReference type="GO" id="GO:0043161">
    <property type="term" value="P:proteasome-mediated ubiquitin-dependent protein catabolic process"/>
    <property type="evidence" value="ECO:0007669"/>
    <property type="project" value="TreeGrafter"/>
</dbReference>
<dbReference type="RefSeq" id="XP_014656780.1">
    <property type="nucleotide sequence ID" value="XM_014801294.1"/>
</dbReference>
<feature type="region of interest" description="Disordered" evidence="3">
    <location>
        <begin position="361"/>
        <end position="519"/>
    </location>
</feature>
<name>A0A081CE97_PSEA2</name>
<feature type="compositionally biased region" description="Basic and acidic residues" evidence="3">
    <location>
        <begin position="675"/>
        <end position="685"/>
    </location>
</feature>